<dbReference type="InterPro" id="IPR051842">
    <property type="entry name" value="uS12_prolyl_hydroxylase"/>
</dbReference>
<evidence type="ECO:0000256" key="2">
    <source>
        <dbReference type="ARBA" id="ARBA00022964"/>
    </source>
</evidence>
<dbReference type="Pfam" id="PF13640">
    <property type="entry name" value="2OG-FeII_Oxy_3"/>
    <property type="match status" value="1"/>
</dbReference>
<feature type="domain" description="Prolyl 4-hydroxylase alpha subunit" evidence="4">
    <location>
        <begin position="22"/>
        <end position="210"/>
    </location>
</feature>
<keyword evidence="2" id="KW-0223">Dioxygenase</keyword>
<dbReference type="Gene3D" id="2.60.120.620">
    <property type="entry name" value="q2cbj1_9rhob like domain"/>
    <property type="match status" value="1"/>
</dbReference>
<dbReference type="GO" id="GO:0006449">
    <property type="term" value="P:regulation of translational termination"/>
    <property type="evidence" value="ECO:0007669"/>
    <property type="project" value="TreeGrafter"/>
</dbReference>
<accession>A0A7G6T581</accession>
<dbReference type="GO" id="GO:0031543">
    <property type="term" value="F:peptidyl-proline dioxygenase activity"/>
    <property type="evidence" value="ECO:0007669"/>
    <property type="project" value="TreeGrafter"/>
</dbReference>
<dbReference type="Proteomes" id="UP000515465">
    <property type="component" value="Plasmid p_3"/>
</dbReference>
<organism evidence="5 6">
    <name type="scientific">Mesorhizobium huakuii</name>
    <dbReference type="NCBI Taxonomy" id="28104"/>
    <lineage>
        <taxon>Bacteria</taxon>
        <taxon>Pseudomonadati</taxon>
        <taxon>Pseudomonadota</taxon>
        <taxon>Alphaproteobacteria</taxon>
        <taxon>Hyphomicrobiales</taxon>
        <taxon>Phyllobacteriaceae</taxon>
        <taxon>Mesorhizobium</taxon>
    </lineage>
</organism>
<evidence type="ECO:0000256" key="3">
    <source>
        <dbReference type="ARBA" id="ARBA00023002"/>
    </source>
</evidence>
<keyword evidence="5" id="KW-0614">Plasmid</keyword>
<dbReference type="PANTHER" id="PTHR12117:SF0">
    <property type="entry name" value="PROLYL 3-HYDROXYLASE OGFOD1"/>
    <property type="match status" value="1"/>
</dbReference>
<geneLocation type="plasmid" evidence="5 6">
    <name>p_3</name>
</geneLocation>
<comment type="cofactor">
    <cofactor evidence="1">
        <name>L-ascorbate</name>
        <dbReference type="ChEBI" id="CHEBI:38290"/>
    </cofactor>
</comment>
<dbReference type="InterPro" id="IPR044862">
    <property type="entry name" value="Pro_4_hyd_alph_FE2OG_OXY"/>
</dbReference>
<dbReference type="PANTHER" id="PTHR12117">
    <property type="entry name" value="HISTONE ACETYLTRANSFERASE COMPLEX"/>
    <property type="match status" value="1"/>
</dbReference>
<dbReference type="RefSeq" id="WP_183454896.1">
    <property type="nucleotide sequence ID" value="NZ_CP050298.1"/>
</dbReference>
<evidence type="ECO:0000259" key="4">
    <source>
        <dbReference type="SMART" id="SM00702"/>
    </source>
</evidence>
<dbReference type="GO" id="GO:0005506">
    <property type="term" value="F:iron ion binding"/>
    <property type="evidence" value="ECO:0007669"/>
    <property type="project" value="InterPro"/>
</dbReference>
<dbReference type="SMART" id="SM00702">
    <property type="entry name" value="P4Hc"/>
    <property type="match status" value="1"/>
</dbReference>
<proteinExistence type="predicted"/>
<dbReference type="InterPro" id="IPR006620">
    <property type="entry name" value="Pro_4_hyd_alph"/>
</dbReference>
<evidence type="ECO:0000256" key="1">
    <source>
        <dbReference type="ARBA" id="ARBA00001961"/>
    </source>
</evidence>
<dbReference type="GO" id="GO:0005737">
    <property type="term" value="C:cytoplasm"/>
    <property type="evidence" value="ECO:0007669"/>
    <property type="project" value="TreeGrafter"/>
</dbReference>
<dbReference type="GO" id="GO:0031418">
    <property type="term" value="F:L-ascorbic acid binding"/>
    <property type="evidence" value="ECO:0007669"/>
    <property type="project" value="InterPro"/>
</dbReference>
<gene>
    <name evidence="5" type="ORF">HB778_37835</name>
</gene>
<sequence>MSASFSELVHSLRGAQWRNDPYFWAVVDEFVSPGFAERLAATIPAAGFSASERPSGDPGHRKPYRLESKALNAEDDDKYTPAWRDFLRALRSSEYRTAMSEVIGIDLSGLNLELSLWHYPPGGWLGPHTDKPDKVVTQVFNLNPGWEREWGGCLRILGSDQEKDVVAEIPPVLNSSVILRRSDNSWHMVTRTQESEGAPRLRQVLTAMFRAL</sequence>
<reference evidence="6" key="1">
    <citation type="journal article" date="2020" name="Mol. Plant Microbe">
        <title>Rhizobial microsymbionts of the narrowly endemic Oxytropis species growing in Kamchatka are characterized by significant genetic diversity and possess a set of genes that are associated with T3SS and T6SS secretion systems and can affect the development of symbiosis.</title>
        <authorList>
            <person name="Safronova V."/>
            <person name="Guro P."/>
            <person name="Sazanova A."/>
            <person name="Kuznetsova I."/>
            <person name="Belimov A."/>
            <person name="Yakubov V."/>
            <person name="Chirak E."/>
            <person name="Afonin A."/>
            <person name="Gogolev Y."/>
            <person name="Andronov E."/>
            <person name="Tikhonovich I."/>
        </authorList>
    </citation>
    <scope>NUCLEOTIDE SEQUENCE [LARGE SCALE GENOMIC DNA]</scope>
    <source>
        <strain evidence="6">583</strain>
        <plasmid evidence="6">p_3</plasmid>
    </source>
</reference>
<dbReference type="AlphaFoldDB" id="A0A7G6T581"/>
<name>A0A7G6T581_9HYPH</name>
<evidence type="ECO:0000313" key="6">
    <source>
        <dbReference type="Proteomes" id="UP000515465"/>
    </source>
</evidence>
<protein>
    <submittedName>
        <fullName evidence="5">2OG-Fe(II) oxygenase</fullName>
    </submittedName>
</protein>
<dbReference type="EMBL" id="CP050298">
    <property type="protein sequence ID" value="QND61913.1"/>
    <property type="molecule type" value="Genomic_DNA"/>
</dbReference>
<keyword evidence="3" id="KW-0560">Oxidoreductase</keyword>
<evidence type="ECO:0000313" key="5">
    <source>
        <dbReference type="EMBL" id="QND61913.1"/>
    </source>
</evidence>